<feature type="transmembrane region" description="Helical" evidence="10">
    <location>
        <begin position="1055"/>
        <end position="1076"/>
    </location>
</feature>
<dbReference type="Gene3D" id="2.10.50.10">
    <property type="entry name" value="Tumor Necrosis Factor Receptor, subunit A, domain 2"/>
    <property type="match status" value="3"/>
</dbReference>
<dbReference type="CDD" id="cd00185">
    <property type="entry name" value="TNFRSF"/>
    <property type="match status" value="1"/>
</dbReference>
<dbReference type="GO" id="GO:0038039">
    <property type="term" value="C:G protein-coupled receptor heterodimeric complex"/>
    <property type="evidence" value="ECO:0007669"/>
    <property type="project" value="TreeGrafter"/>
</dbReference>
<dbReference type="OMA" id="INTIGMM"/>
<comment type="subcellular location">
    <subcellularLocation>
        <location evidence="1">Membrane</location>
    </subcellularLocation>
</comment>
<feature type="region of interest" description="Disordered" evidence="9">
    <location>
        <begin position="1277"/>
        <end position="1478"/>
    </location>
</feature>
<evidence type="ECO:0000256" key="10">
    <source>
        <dbReference type="SAM" id="Phobius"/>
    </source>
</evidence>
<protein>
    <recommendedName>
        <fullName evidence="15">Receptor ligand binding region domain-containing protein</fullName>
    </recommendedName>
</protein>
<keyword evidence="8" id="KW-0807">Transducer</keyword>
<sequence>MGKSEPLLLHALEDINNRTDVLPNHDLDMLIVDSECNDVIGALVTAEALKNGSDPTNPGPPIVGIIGDCCTPACLTEAPIAQVYNLLTKAAFCTSGVLSDRTVYPYFTRTVPTAAEQLVQAVGELLKELEFVRLAYIVQNVGLCIEYADGIKREMGRINSNYEEIETFVMAGPTEEVADDIVSQLPGLRVHVVVISAFEDHSSQIFCAMHRAGMYGRNSSFYFISPTMWWPGDWIRIADQSNLTECNADELLEAANNSIGLSVAGFQSGSEKHDLANRTLDEIQEIYHDLCDTTSDGCHWAASYLYDGLWQYAYMFHEWLEEEGGNETDLYEANETVANFLYNYSVSVPFQGTTGYVSFLNGSGDRDGLFDIKQIRRTDQQVVLGSWSTHNGFAWNNDSFFQWNDGTTFFPANKSGFRPPDRPNPCLEGQYIDSNGNCQDCLPGSFSNAKDERLCQLCQPGQYANETASTSCKNCEAGTYSDEGAAICTQCSPGSYQDLKGQSSCLTCTPGTYSDTIGAQTCEQCEVGSFNPYRNATSCQPCNETKTTFSRGEISASACTCPTGSYLDYKHDRCRTCGDYEGLVCARVDMEEGHALPRLEVNYFAFVLGDDYNLTFDAPSVFRCRDEGACLGGSLDPALQDDFPMCAEGRDSKTVSCSLCGDEYYKTGGVCKPCARSGTSSTVIFWLVLVLLLFFGLFFHFFVNSPITRRMAVTLNISLTMGMIINFMQSLSIVGTFNIGFPGRVREMFNWATIFVLDVQFLRPGCVFGDDPLTDYILRLSVPLFLTLIFLLNFLIAQGAYRMMLPLLERYGLVQEAAPTPFLSFKPVKSEGGGKRLSLKFDRQTPEGLPQFDFAKKMKMKKSASIAVVGREPLSELKKRPKPMQVFGIPLIREGTPPRDELMVERKKAFAKEDERARRHINTGKYFESVLNWKAWLRSDVMSLDKTINTIGMMINILVIAFVSNVCVIFQCFEHPNGRYTVREHPEITCFDPETGYGKRWTTTYLPLGIFGLLVYVIGVFVYFAWISYISPFHFDEPGFRTRYRFLFFRFRPDVYWWGSILLLRNCLLAMVPAIVPNDGHLQIFLTICLLLIFLGLQIFFWPWRSVLNNVMDVAMMLSLSVLAAAGFYFIEKREENSHIFSTIILVSVSVCVSVVLVGVVLPLFTEHSPRLRRVFEENLLGLAYDLRIVGRACSRMSKLKIMRELEELPQADIYKLRSSLIMLKMEVVSQQDYLAALRDTVALKKHGDKIKRQTSVQLDWKFIKERTAKTSGRLSFRGSNRAFSDSAKSDIDEEEYQEEISRLMQKQHFQSLRTTSNMSKGTGGKSPTIYSPKKGSKSPGSSPKEGGPTSEPASPASWVGRWVNPLSPRNRQTPPDQRRHIDQKQQQRTKMEPIDEHGAGANQNNDQRPFSGLHPEQPRLPFLATNDQPSVAAPASSVGGDDEIPEDGPVRVGPHVGSERSDIMSPTQRQQMEEAEEEELQLYEEPLYDEADMLSLGLDIDAVVMEARQDAAGSGGV</sequence>
<feature type="compositionally biased region" description="Polar residues" evidence="9">
    <location>
        <begin position="1308"/>
        <end position="1321"/>
    </location>
</feature>
<dbReference type="Gene3D" id="3.40.50.2300">
    <property type="match status" value="2"/>
</dbReference>
<keyword evidence="4" id="KW-0297">G-protein coupled receptor</keyword>
<organism evidence="13 14">
    <name type="scientific">Vitrella brassicaformis (strain CCMP3155)</name>
    <dbReference type="NCBI Taxonomy" id="1169540"/>
    <lineage>
        <taxon>Eukaryota</taxon>
        <taxon>Sar</taxon>
        <taxon>Alveolata</taxon>
        <taxon>Colpodellida</taxon>
        <taxon>Vitrellaceae</taxon>
        <taxon>Vitrella</taxon>
    </lineage>
</organism>
<evidence type="ECO:0000313" key="14">
    <source>
        <dbReference type="Proteomes" id="UP000041254"/>
    </source>
</evidence>
<evidence type="ECO:0000256" key="9">
    <source>
        <dbReference type="SAM" id="MobiDB-lite"/>
    </source>
</evidence>
<feature type="transmembrane region" description="Helical" evidence="10">
    <location>
        <begin position="715"/>
        <end position="741"/>
    </location>
</feature>
<evidence type="ECO:0000256" key="6">
    <source>
        <dbReference type="ARBA" id="ARBA00023170"/>
    </source>
</evidence>
<keyword evidence="3 10" id="KW-1133">Transmembrane helix</keyword>
<feature type="compositionally biased region" description="Basic and acidic residues" evidence="9">
    <location>
        <begin position="1377"/>
        <end position="1399"/>
    </location>
</feature>
<evidence type="ECO:0000256" key="3">
    <source>
        <dbReference type="ARBA" id="ARBA00022989"/>
    </source>
</evidence>
<keyword evidence="2 10" id="KW-0812">Transmembrane</keyword>
<dbReference type="InterPro" id="IPR002455">
    <property type="entry name" value="GPCR3_GABA-B"/>
</dbReference>
<evidence type="ECO:0000259" key="11">
    <source>
        <dbReference type="Pfam" id="PF01094"/>
    </source>
</evidence>
<dbReference type="OrthoDB" id="439917at2759"/>
<keyword evidence="7" id="KW-0325">Glycoprotein</keyword>
<gene>
    <name evidence="13" type="ORF">Vbra_1810</name>
</gene>
<evidence type="ECO:0000313" key="13">
    <source>
        <dbReference type="EMBL" id="CEM29294.1"/>
    </source>
</evidence>
<evidence type="ECO:0000256" key="2">
    <source>
        <dbReference type="ARBA" id="ARBA00022692"/>
    </source>
</evidence>
<feature type="domain" description="Tyrosine-protein kinase ephrin type A/B receptor-like" evidence="12">
    <location>
        <begin position="478"/>
        <end position="520"/>
    </location>
</feature>
<dbReference type="EMBL" id="CDMY01000669">
    <property type="protein sequence ID" value="CEM29294.1"/>
    <property type="molecule type" value="Genomic_DNA"/>
</dbReference>
<dbReference type="Proteomes" id="UP000041254">
    <property type="component" value="Unassembled WGS sequence"/>
</dbReference>
<dbReference type="VEuPathDB" id="CryptoDB:Vbra_1810"/>
<dbReference type="PANTHER" id="PTHR10519:SF20">
    <property type="entry name" value="G-PROTEIN COUPLED RECEPTOR 156-RELATED"/>
    <property type="match status" value="1"/>
</dbReference>
<feature type="domain" description="Receptor ligand binding region" evidence="11">
    <location>
        <begin position="9"/>
        <end position="375"/>
    </location>
</feature>
<feature type="transmembrane region" description="Helical" evidence="10">
    <location>
        <begin position="776"/>
        <end position="796"/>
    </location>
</feature>
<accession>A0A0G4GHT0</accession>
<evidence type="ECO:0000256" key="4">
    <source>
        <dbReference type="ARBA" id="ARBA00023040"/>
    </source>
</evidence>
<feature type="transmembrane region" description="Helical" evidence="10">
    <location>
        <begin position="683"/>
        <end position="703"/>
    </location>
</feature>
<dbReference type="Pfam" id="PF01094">
    <property type="entry name" value="ANF_receptor"/>
    <property type="match status" value="1"/>
</dbReference>
<dbReference type="SUPFAM" id="SSF53822">
    <property type="entry name" value="Periplasmic binding protein-like I"/>
    <property type="match status" value="1"/>
</dbReference>
<dbReference type="InterPro" id="IPR011641">
    <property type="entry name" value="Tyr-kin_ephrin_A/B_rcpt-like"/>
</dbReference>
<dbReference type="Pfam" id="PF07699">
    <property type="entry name" value="Ephrin_rec_like"/>
    <property type="match status" value="1"/>
</dbReference>
<keyword evidence="14" id="KW-1185">Reference proteome</keyword>
<feature type="transmembrane region" description="Helical" evidence="10">
    <location>
        <begin position="1010"/>
        <end position="1035"/>
    </location>
</feature>
<dbReference type="InParanoid" id="A0A0G4GHT0"/>
<feature type="transmembrane region" description="Helical" evidence="10">
    <location>
        <begin position="1082"/>
        <end position="1102"/>
    </location>
</feature>
<evidence type="ECO:0000259" key="12">
    <source>
        <dbReference type="Pfam" id="PF07699"/>
    </source>
</evidence>
<name>A0A0G4GHT0_VITBC</name>
<dbReference type="SUPFAM" id="SSF57184">
    <property type="entry name" value="Growth factor receptor domain"/>
    <property type="match status" value="1"/>
</dbReference>
<feature type="transmembrane region" description="Helical" evidence="10">
    <location>
        <begin position="948"/>
        <end position="971"/>
    </location>
</feature>
<dbReference type="InterPro" id="IPR009030">
    <property type="entry name" value="Growth_fac_rcpt_cys_sf"/>
</dbReference>
<proteinExistence type="predicted"/>
<dbReference type="SMART" id="SM01411">
    <property type="entry name" value="Ephrin_rec_like"/>
    <property type="match status" value="3"/>
</dbReference>
<reference evidence="13 14" key="1">
    <citation type="submission" date="2014-11" db="EMBL/GenBank/DDBJ databases">
        <authorList>
            <person name="Zhu J."/>
            <person name="Qi W."/>
            <person name="Song R."/>
        </authorList>
    </citation>
    <scope>NUCLEOTIDE SEQUENCE [LARGE SCALE GENOMIC DNA]</scope>
</reference>
<dbReference type="InterPro" id="IPR001828">
    <property type="entry name" value="ANF_lig-bd_rcpt"/>
</dbReference>
<dbReference type="InterPro" id="IPR028082">
    <property type="entry name" value="Peripla_BP_I"/>
</dbReference>
<keyword evidence="6" id="KW-0675">Receptor</keyword>
<evidence type="ECO:0008006" key="15">
    <source>
        <dbReference type="Google" id="ProtNLM"/>
    </source>
</evidence>
<evidence type="ECO:0000256" key="1">
    <source>
        <dbReference type="ARBA" id="ARBA00004370"/>
    </source>
</evidence>
<dbReference type="PhylomeDB" id="A0A0G4GHT0"/>
<evidence type="ECO:0000256" key="8">
    <source>
        <dbReference type="ARBA" id="ARBA00023224"/>
    </source>
</evidence>
<feature type="transmembrane region" description="Helical" evidence="10">
    <location>
        <begin position="1143"/>
        <end position="1165"/>
    </location>
</feature>
<dbReference type="PANTHER" id="PTHR10519">
    <property type="entry name" value="GABA-B RECEPTOR"/>
    <property type="match status" value="1"/>
</dbReference>
<keyword evidence="5 10" id="KW-0472">Membrane</keyword>
<feature type="compositionally biased region" description="Low complexity" evidence="9">
    <location>
        <begin position="1332"/>
        <end position="1353"/>
    </location>
</feature>
<dbReference type="GO" id="GO:0007214">
    <property type="term" value="P:gamma-aminobutyric acid signaling pathway"/>
    <property type="evidence" value="ECO:0007669"/>
    <property type="project" value="TreeGrafter"/>
</dbReference>
<evidence type="ECO:0000256" key="7">
    <source>
        <dbReference type="ARBA" id="ARBA00023180"/>
    </source>
</evidence>
<feature type="transmembrane region" description="Helical" evidence="10">
    <location>
        <begin position="1114"/>
        <end position="1131"/>
    </location>
</feature>
<evidence type="ECO:0000256" key="5">
    <source>
        <dbReference type="ARBA" id="ARBA00023136"/>
    </source>
</evidence>
<dbReference type="STRING" id="1169540.A0A0G4GHT0"/>
<dbReference type="GO" id="GO:0004965">
    <property type="term" value="F:G protein-coupled GABA receptor activity"/>
    <property type="evidence" value="ECO:0007669"/>
    <property type="project" value="InterPro"/>
</dbReference>